<accession>A0AAW1Z8V1</accession>
<reference evidence="3 4" key="1">
    <citation type="submission" date="2024-05" db="EMBL/GenBank/DDBJ databases">
        <title>A high-quality chromosomal-level genome assembly of Topmouth culter (Culter alburnus).</title>
        <authorList>
            <person name="Zhao H."/>
        </authorList>
    </citation>
    <scope>NUCLEOTIDE SEQUENCE [LARGE SCALE GENOMIC DNA]</scope>
    <source>
        <strain evidence="3">CATC2023</strain>
        <tissue evidence="3">Muscle</tissue>
    </source>
</reference>
<dbReference type="GO" id="GO:0003723">
    <property type="term" value="F:RNA binding"/>
    <property type="evidence" value="ECO:0007669"/>
    <property type="project" value="InterPro"/>
</dbReference>
<feature type="region of interest" description="Disordered" evidence="1">
    <location>
        <begin position="534"/>
        <end position="553"/>
    </location>
</feature>
<dbReference type="PANTHER" id="PTHR14435">
    <property type="entry name" value="ZINC FINGER PROTEIN 106"/>
    <property type="match status" value="1"/>
</dbReference>
<proteinExistence type="predicted"/>
<name>A0AAW1Z8V1_CULAL</name>
<gene>
    <name evidence="3" type="ORF">ABG768_014186</name>
</gene>
<dbReference type="InterPro" id="IPR042622">
    <property type="entry name" value="Znf106"/>
</dbReference>
<protein>
    <recommendedName>
        <fullName evidence="2">C2H2-type domain-containing protein</fullName>
    </recommendedName>
</protein>
<dbReference type="GO" id="GO:0005829">
    <property type="term" value="C:cytosol"/>
    <property type="evidence" value="ECO:0007669"/>
    <property type="project" value="TreeGrafter"/>
</dbReference>
<dbReference type="InterPro" id="IPR013087">
    <property type="entry name" value="Znf_C2H2_type"/>
</dbReference>
<feature type="domain" description="C2H2-type" evidence="2">
    <location>
        <begin position="163"/>
        <end position="187"/>
    </location>
</feature>
<evidence type="ECO:0000256" key="1">
    <source>
        <dbReference type="SAM" id="MobiDB-lite"/>
    </source>
</evidence>
<evidence type="ECO:0000313" key="3">
    <source>
        <dbReference type="EMBL" id="KAK9956452.1"/>
    </source>
</evidence>
<keyword evidence="4" id="KW-1185">Reference proteome</keyword>
<dbReference type="GO" id="GO:0008286">
    <property type="term" value="P:insulin receptor signaling pathway"/>
    <property type="evidence" value="ECO:0007669"/>
    <property type="project" value="TreeGrafter"/>
</dbReference>
<feature type="region of interest" description="Disordered" evidence="1">
    <location>
        <begin position="225"/>
        <end position="378"/>
    </location>
</feature>
<dbReference type="Proteomes" id="UP001479290">
    <property type="component" value="Unassembled WGS sequence"/>
</dbReference>
<organism evidence="3 4">
    <name type="scientific">Culter alburnus</name>
    <name type="common">Topmouth culter</name>
    <dbReference type="NCBI Taxonomy" id="194366"/>
    <lineage>
        <taxon>Eukaryota</taxon>
        <taxon>Metazoa</taxon>
        <taxon>Chordata</taxon>
        <taxon>Craniata</taxon>
        <taxon>Vertebrata</taxon>
        <taxon>Euteleostomi</taxon>
        <taxon>Actinopterygii</taxon>
        <taxon>Neopterygii</taxon>
        <taxon>Teleostei</taxon>
        <taxon>Ostariophysi</taxon>
        <taxon>Cypriniformes</taxon>
        <taxon>Xenocyprididae</taxon>
        <taxon>Xenocypridinae</taxon>
        <taxon>Culter</taxon>
    </lineage>
</organism>
<feature type="compositionally biased region" description="Basic and acidic residues" evidence="1">
    <location>
        <begin position="265"/>
        <end position="275"/>
    </location>
</feature>
<dbReference type="EMBL" id="JAWDJR010000020">
    <property type="protein sequence ID" value="KAK9956452.1"/>
    <property type="molecule type" value="Genomic_DNA"/>
</dbReference>
<feature type="domain" description="C2H2-type" evidence="2">
    <location>
        <begin position="19"/>
        <end position="42"/>
    </location>
</feature>
<dbReference type="AlphaFoldDB" id="A0AAW1Z8V1"/>
<feature type="compositionally biased region" description="Polar residues" evidence="1">
    <location>
        <begin position="538"/>
        <end position="553"/>
    </location>
</feature>
<sequence>MNRGKKKKKKKIPQPDMYRKCFICGEQYGDQNLDAHMHSYVHHEAIEHLKGSEQLHKCWACDISMMGLEQYKEHIATRKHTYSLYKLHKKRKKQKGLQVNYDIDLTDEEFITLQRERQKMEGPRTENCFVCCHNFPVQDLDVHMHSIVHHQAVEQLKGSPQVHKCWACDMSKTGMAEFKVHVGTLYHEYMLFELRKITADGKTVDYSAEIDDELRALCVQRDQQMKETRREKKKMWKKSKRQKSLLLNQTENTKSIQLNQKLPKRRQESILDMDRSNGPLLKRPCLKKPSENLPQELSARGITTPKTEDGTSAGSTCGPGLVQSRMEANKPKLTPLQKHTHSKKSMWKVNRAASQSQQGATREGMNGQEPNIDSLPSGTSLAEISESQASGNDCQAVEIVENVQPHTVCVKKKKSNVRETEQGETSLEHHNSFETNSCNVRKNKRKKQDISHNLNPKTNDKISRKRKVNMLMTLSSQEDELTSSLEIVGDELFQAYSTLQSAYTEVQRLLAVKQQVTSEMASLREKRIKILQDMKNPSRCSTHSDQQVELNAS</sequence>
<dbReference type="SMART" id="SM00355">
    <property type="entry name" value="ZnF_C2H2"/>
    <property type="match status" value="3"/>
</dbReference>
<feature type="compositionally biased region" description="Basic residues" evidence="1">
    <location>
        <begin position="231"/>
        <end position="243"/>
    </location>
</feature>
<feature type="domain" description="C2H2-type" evidence="2">
    <location>
        <begin position="56"/>
        <end position="80"/>
    </location>
</feature>
<dbReference type="GO" id="GO:0017124">
    <property type="term" value="F:SH3 domain binding"/>
    <property type="evidence" value="ECO:0007669"/>
    <property type="project" value="TreeGrafter"/>
</dbReference>
<feature type="compositionally biased region" description="Polar residues" evidence="1">
    <location>
        <begin position="245"/>
        <end position="260"/>
    </location>
</feature>
<feature type="region of interest" description="Disordered" evidence="1">
    <location>
        <begin position="413"/>
        <end position="436"/>
    </location>
</feature>
<dbReference type="GO" id="GO:0016020">
    <property type="term" value="C:membrane"/>
    <property type="evidence" value="ECO:0007669"/>
    <property type="project" value="TreeGrafter"/>
</dbReference>
<feature type="compositionally biased region" description="Polar residues" evidence="1">
    <location>
        <begin position="368"/>
        <end position="378"/>
    </location>
</feature>
<evidence type="ECO:0000313" key="4">
    <source>
        <dbReference type="Proteomes" id="UP001479290"/>
    </source>
</evidence>
<evidence type="ECO:0000259" key="2">
    <source>
        <dbReference type="SMART" id="SM00355"/>
    </source>
</evidence>
<comment type="caution">
    <text evidence="3">The sequence shown here is derived from an EMBL/GenBank/DDBJ whole genome shotgun (WGS) entry which is preliminary data.</text>
</comment>
<feature type="compositionally biased region" description="Basic and acidic residues" evidence="1">
    <location>
        <begin position="416"/>
        <end position="432"/>
    </location>
</feature>
<dbReference type="PANTHER" id="PTHR14435:SF2">
    <property type="entry name" value="ZINC FINGER PROTEIN 106"/>
    <property type="match status" value="1"/>
</dbReference>